<proteinExistence type="predicted"/>
<protein>
    <submittedName>
        <fullName evidence="1">Uncharacterized protein</fullName>
    </submittedName>
</protein>
<dbReference type="AlphaFoldDB" id="A0AAP3E4M3"/>
<comment type="caution">
    <text evidence="1">The sequence shown here is derived from an EMBL/GenBank/DDBJ whole genome shotgun (WGS) entry which is preliminary data.</text>
</comment>
<evidence type="ECO:0000313" key="1">
    <source>
        <dbReference type="EMBL" id="MCU4744515.1"/>
    </source>
</evidence>
<reference evidence="1" key="1">
    <citation type="submission" date="2022-09" db="EMBL/GenBank/DDBJ databases">
        <title>Enrichment on poylsaccharides allowed isolation of novel metabolic and taxonomic groups of Haloarchaea.</title>
        <authorList>
            <person name="Sorokin D.Y."/>
            <person name="Elcheninov A.G."/>
            <person name="Khizhniak T.V."/>
            <person name="Kolganova T.V."/>
            <person name="Kublanov I.V."/>
        </authorList>
    </citation>
    <scope>NUCLEOTIDE SEQUENCE</scope>
    <source>
        <strain evidence="1">AArc-xg1-1</strain>
    </source>
</reference>
<name>A0AAP3E4M3_9EURY</name>
<sequence length="85" mass="9560">MQIERGAVYEHDEYGEVVVTNILRRYSTYDVDLEEGEIEETSIAFSAEWDSHGAIPATEKVDDADSFTNRVGDKIRTLTFVSPSS</sequence>
<accession>A0AAP3E4M3</accession>
<gene>
    <name evidence="1" type="ORF">OB960_24395</name>
</gene>
<dbReference type="Proteomes" id="UP001321018">
    <property type="component" value="Unassembled WGS sequence"/>
</dbReference>
<dbReference type="EMBL" id="JAOPKA010000030">
    <property type="protein sequence ID" value="MCU4744515.1"/>
    <property type="molecule type" value="Genomic_DNA"/>
</dbReference>
<organism evidence="1 2">
    <name type="scientific">Natronoglomus mannanivorans</name>
    <dbReference type="NCBI Taxonomy" id="2979990"/>
    <lineage>
        <taxon>Archaea</taxon>
        <taxon>Methanobacteriati</taxon>
        <taxon>Methanobacteriota</taxon>
        <taxon>Stenosarchaea group</taxon>
        <taxon>Halobacteria</taxon>
        <taxon>Halobacteriales</taxon>
        <taxon>Natrialbaceae</taxon>
        <taxon>Natronoglomus</taxon>
    </lineage>
</organism>
<evidence type="ECO:0000313" key="2">
    <source>
        <dbReference type="Proteomes" id="UP001321018"/>
    </source>
</evidence>
<dbReference type="RefSeq" id="WP_338006323.1">
    <property type="nucleotide sequence ID" value="NZ_JAOPKA010000030.1"/>
</dbReference>